<protein>
    <submittedName>
        <fullName evidence="2">CAP domain-containing protein</fullName>
    </submittedName>
</protein>
<reference evidence="2 3" key="1">
    <citation type="submission" date="2018-08" db="EMBL/GenBank/DDBJ databases">
        <title>Fulvimarina sp. 85, whole genome shotgun sequence.</title>
        <authorList>
            <person name="Tuo L."/>
        </authorList>
    </citation>
    <scope>NUCLEOTIDE SEQUENCE [LARGE SCALE GENOMIC DNA]</scope>
    <source>
        <strain evidence="2 3">85</strain>
    </source>
</reference>
<dbReference type="Gene3D" id="3.40.33.10">
    <property type="entry name" value="CAP"/>
    <property type="match status" value="1"/>
</dbReference>
<dbReference type="Proteomes" id="UP000264310">
    <property type="component" value="Unassembled WGS sequence"/>
</dbReference>
<keyword evidence="3" id="KW-1185">Reference proteome</keyword>
<name>A0A371X3A1_9HYPH</name>
<dbReference type="InterPro" id="IPR014044">
    <property type="entry name" value="CAP_dom"/>
</dbReference>
<evidence type="ECO:0000259" key="1">
    <source>
        <dbReference type="Pfam" id="PF00188"/>
    </source>
</evidence>
<dbReference type="PANTHER" id="PTHR31157:SF1">
    <property type="entry name" value="SCP DOMAIN-CONTAINING PROTEIN"/>
    <property type="match status" value="1"/>
</dbReference>
<evidence type="ECO:0000313" key="2">
    <source>
        <dbReference type="EMBL" id="RFC63679.1"/>
    </source>
</evidence>
<feature type="domain" description="SCP" evidence="1">
    <location>
        <begin position="90"/>
        <end position="209"/>
    </location>
</feature>
<evidence type="ECO:0000313" key="3">
    <source>
        <dbReference type="Proteomes" id="UP000264310"/>
    </source>
</evidence>
<comment type="caution">
    <text evidence="2">The sequence shown here is derived from an EMBL/GenBank/DDBJ whole genome shotgun (WGS) entry which is preliminary data.</text>
</comment>
<proteinExistence type="predicted"/>
<organism evidence="2 3">
    <name type="scientific">Fulvimarina endophytica</name>
    <dbReference type="NCBI Taxonomy" id="2293836"/>
    <lineage>
        <taxon>Bacteria</taxon>
        <taxon>Pseudomonadati</taxon>
        <taxon>Pseudomonadota</taxon>
        <taxon>Alphaproteobacteria</taxon>
        <taxon>Hyphomicrobiales</taxon>
        <taxon>Aurantimonadaceae</taxon>
        <taxon>Fulvimarina</taxon>
    </lineage>
</organism>
<dbReference type="Pfam" id="PF00188">
    <property type="entry name" value="CAP"/>
    <property type="match status" value="1"/>
</dbReference>
<dbReference type="EMBL" id="QURL01000004">
    <property type="protein sequence ID" value="RFC63679.1"/>
    <property type="molecule type" value="Genomic_DNA"/>
</dbReference>
<dbReference type="InterPro" id="IPR035940">
    <property type="entry name" value="CAP_sf"/>
</dbReference>
<dbReference type="SUPFAM" id="SSF55797">
    <property type="entry name" value="PR-1-like"/>
    <property type="match status" value="1"/>
</dbReference>
<sequence length="215" mass="22321">MAPEGPLFHGARKPALARVAICHFTLSNGIRSGRPMRRIRIGLIRSSRGESPPMKRIHLFALALPVAGLVATAACTSMLQGGSGNGDVIALVNQYRASGATCSGTGTSWGATSRLEPSASLTAVARDWTSRMSSAGRLSHGDPKGRINAACPKPGYVGENIACNPSAAGAVRRWMASSKGHCEVLMDPRFNVAGVGYVPGGVCGGYWTIDLAGQC</sequence>
<dbReference type="PANTHER" id="PTHR31157">
    <property type="entry name" value="SCP DOMAIN-CONTAINING PROTEIN"/>
    <property type="match status" value="1"/>
</dbReference>
<dbReference type="AlphaFoldDB" id="A0A371X3A1"/>
<gene>
    <name evidence="2" type="ORF">DYI37_11810</name>
</gene>
<accession>A0A371X3A1</accession>
<dbReference type="CDD" id="cd05379">
    <property type="entry name" value="CAP_bacterial"/>
    <property type="match status" value="1"/>
</dbReference>